<accession>A0ABT9XKV1</accession>
<evidence type="ECO:0000313" key="3">
    <source>
        <dbReference type="Proteomes" id="UP001232973"/>
    </source>
</evidence>
<feature type="transmembrane region" description="Helical" evidence="1">
    <location>
        <begin position="58"/>
        <end position="87"/>
    </location>
</feature>
<proteinExistence type="predicted"/>
<keyword evidence="1" id="KW-0472">Membrane</keyword>
<dbReference type="InterPro" id="IPR018710">
    <property type="entry name" value="DUF2232"/>
</dbReference>
<keyword evidence="1" id="KW-1133">Transmembrane helix</keyword>
<name>A0ABT9XKV1_9BACL</name>
<feature type="transmembrane region" description="Helical" evidence="1">
    <location>
        <begin position="208"/>
        <end position="226"/>
    </location>
</feature>
<feature type="transmembrane region" description="Helical" evidence="1">
    <location>
        <begin position="238"/>
        <end position="256"/>
    </location>
</feature>
<feature type="transmembrane region" description="Helical" evidence="1">
    <location>
        <begin position="99"/>
        <end position="123"/>
    </location>
</feature>
<keyword evidence="3" id="KW-1185">Reference proteome</keyword>
<dbReference type="PANTHER" id="PTHR41324">
    <property type="entry name" value="MEMBRANE PROTEIN-RELATED"/>
    <property type="match status" value="1"/>
</dbReference>
<dbReference type="PANTHER" id="PTHR41324:SF1">
    <property type="entry name" value="DUF2232 DOMAIN-CONTAINING PROTEIN"/>
    <property type="match status" value="1"/>
</dbReference>
<evidence type="ECO:0000256" key="1">
    <source>
        <dbReference type="SAM" id="Phobius"/>
    </source>
</evidence>
<feature type="transmembrane region" description="Helical" evidence="1">
    <location>
        <begin position="268"/>
        <end position="289"/>
    </location>
</feature>
<feature type="transmembrane region" description="Helical" evidence="1">
    <location>
        <begin position="12"/>
        <end position="38"/>
    </location>
</feature>
<dbReference type="EMBL" id="JAUSTP010000027">
    <property type="protein sequence ID" value="MDQ0190930.1"/>
    <property type="molecule type" value="Genomic_DNA"/>
</dbReference>
<evidence type="ECO:0000313" key="2">
    <source>
        <dbReference type="EMBL" id="MDQ0190930.1"/>
    </source>
</evidence>
<dbReference type="RefSeq" id="WP_274457178.1">
    <property type="nucleotide sequence ID" value="NZ_CP067097.1"/>
</dbReference>
<gene>
    <name evidence="2" type="ORF">J2S03_002797</name>
</gene>
<sequence>MNQDTSYRRERLVAALISLILLGVSLLPGFNLMMLWLFPLPLIIFHVTGAKRVSTVVAVLFAGGFLLSGFGWSAVLVAVAMYFLSFAMGDALQGSDSPYAALITGTLVFVMLELVFLAFLRWAGIDLFQDLSRQISNSAALYQAFPGVGQQSLNTFVQQELQTIQLMLPGILCMFAFLAAAVNLLLVRLVLRRTCSWQSLLLNWRMPYSIVAVYMVSLAFVLFGWFRDSSFLWPAANNAMFLGGFFLGIQGLAFLWRRLHGRQLAYLWLTLLIGLSAFLGNLFVLLGLIDSMVRARRV</sequence>
<comment type="caution">
    <text evidence="2">The sequence shown here is derived from an EMBL/GenBank/DDBJ whole genome shotgun (WGS) entry which is preliminary data.</text>
</comment>
<protein>
    <submittedName>
        <fullName evidence="2">Uncharacterized protein YybS (DUF2232 family)</fullName>
    </submittedName>
</protein>
<dbReference type="Proteomes" id="UP001232973">
    <property type="component" value="Unassembled WGS sequence"/>
</dbReference>
<organism evidence="2 3">
    <name type="scientific">Alicyclobacillus cycloheptanicus</name>
    <dbReference type="NCBI Taxonomy" id="1457"/>
    <lineage>
        <taxon>Bacteria</taxon>
        <taxon>Bacillati</taxon>
        <taxon>Bacillota</taxon>
        <taxon>Bacilli</taxon>
        <taxon>Bacillales</taxon>
        <taxon>Alicyclobacillaceae</taxon>
        <taxon>Alicyclobacillus</taxon>
    </lineage>
</organism>
<feature type="transmembrane region" description="Helical" evidence="1">
    <location>
        <begin position="166"/>
        <end position="187"/>
    </location>
</feature>
<reference evidence="2 3" key="1">
    <citation type="submission" date="2023-07" db="EMBL/GenBank/DDBJ databases">
        <title>Genomic Encyclopedia of Type Strains, Phase IV (KMG-IV): sequencing the most valuable type-strain genomes for metagenomic binning, comparative biology and taxonomic classification.</title>
        <authorList>
            <person name="Goeker M."/>
        </authorList>
    </citation>
    <scope>NUCLEOTIDE SEQUENCE [LARGE SCALE GENOMIC DNA]</scope>
    <source>
        <strain evidence="2 3">DSM 4006</strain>
    </source>
</reference>
<keyword evidence="1" id="KW-0812">Transmembrane</keyword>
<dbReference type="Pfam" id="PF09991">
    <property type="entry name" value="DUF2232"/>
    <property type="match status" value="1"/>
</dbReference>